<gene>
    <name evidence="5" type="primary">glgD</name>
    <name evidence="5" type="ORF">LMF89_14925</name>
</gene>
<sequence length="373" mass="42722">MQNVMGIINLNLGQDVLKELTMGRPLAALPFGGRYRLIDFILSNMVNSGMQNVGILVQDKYRALMDHLRSGKEWDLARKRDGLFILPPSPNPCSSGGSRGSVENFYNNLDYIESSRQEYMLITGSHIVCNLNYRKAFKFHKDMNADITILYKEYDAEDELELSQYTILDCQPDGRISDMGSQSSRTASRKVSMEMYLIEKRLLVELIKDCQARGGWDFVKDVLIKNVDKLKMFGYSYKGYAARIDSIKNYYRHNMDLLRPEKWEELFFKSGLVYTKVKDEAPVKYKENARVFNTMIANGCIIEGRVENSILFRGVKVHKGAYIKDSIIMQKCEIAENVIIENVICDKNVCITRGKWLKGEKSYPLVVAKGTIV</sequence>
<dbReference type="EMBL" id="JAJHJB010000020">
    <property type="protein sequence ID" value="MCC5466640.1"/>
    <property type="molecule type" value="Genomic_DNA"/>
</dbReference>
<dbReference type="InterPro" id="IPR011004">
    <property type="entry name" value="Trimer_LpxA-like_sf"/>
</dbReference>
<dbReference type="Gene3D" id="2.160.10.10">
    <property type="entry name" value="Hexapeptide repeat proteins"/>
    <property type="match status" value="1"/>
</dbReference>
<dbReference type="NCBIfam" id="TIGR02092">
    <property type="entry name" value="glgD"/>
    <property type="match status" value="1"/>
</dbReference>
<feature type="domain" description="Glucose-1-phosphate adenylyltransferase/Bifunctional protein GlmU-like C-terminal hexapeptide" evidence="4">
    <location>
        <begin position="286"/>
        <end position="354"/>
    </location>
</feature>
<keyword evidence="5" id="KW-0808">Transferase</keyword>
<dbReference type="GO" id="GO:0008878">
    <property type="term" value="F:glucose-1-phosphate adenylyltransferase activity"/>
    <property type="evidence" value="ECO:0007669"/>
    <property type="project" value="UniProtKB-EC"/>
</dbReference>
<dbReference type="Pfam" id="PF24894">
    <property type="entry name" value="Hexapep_GlmU"/>
    <property type="match status" value="1"/>
</dbReference>
<feature type="domain" description="Nucleotidyl transferase" evidence="3">
    <location>
        <begin position="17"/>
        <end position="233"/>
    </location>
</feature>
<dbReference type="InterPro" id="IPR029044">
    <property type="entry name" value="Nucleotide-diphossugar_trans"/>
</dbReference>
<dbReference type="CDD" id="cd04651">
    <property type="entry name" value="LbH_G1P_AT_C"/>
    <property type="match status" value="1"/>
</dbReference>
<reference evidence="5" key="1">
    <citation type="submission" date="2021-11" db="EMBL/GenBank/DDBJ databases">
        <title>Description of a new species Pelosinus isolated from the bottom sediments of Lake Baikal.</title>
        <authorList>
            <person name="Zakharyuk A."/>
        </authorList>
    </citation>
    <scope>NUCLEOTIDE SEQUENCE</scope>
    <source>
        <strain evidence="5">Bkl1</strain>
    </source>
</reference>
<evidence type="ECO:0000313" key="5">
    <source>
        <dbReference type="EMBL" id="MCC5466640.1"/>
    </source>
</evidence>
<dbReference type="PANTHER" id="PTHR43523">
    <property type="entry name" value="GLUCOSE-1-PHOSPHATE ADENYLYLTRANSFERASE-RELATED"/>
    <property type="match status" value="1"/>
</dbReference>
<proteinExistence type="inferred from homology"/>
<evidence type="ECO:0000256" key="2">
    <source>
        <dbReference type="ARBA" id="ARBA00023056"/>
    </source>
</evidence>
<evidence type="ECO:0000259" key="4">
    <source>
        <dbReference type="Pfam" id="PF24894"/>
    </source>
</evidence>
<keyword evidence="6" id="KW-1185">Reference proteome</keyword>
<evidence type="ECO:0000256" key="1">
    <source>
        <dbReference type="ARBA" id="ARBA00010443"/>
    </source>
</evidence>
<keyword evidence="5" id="KW-0548">Nucleotidyltransferase</keyword>
<dbReference type="InterPro" id="IPR011832">
    <property type="entry name" value="GlgDAde_trans"/>
</dbReference>
<evidence type="ECO:0000313" key="6">
    <source>
        <dbReference type="Proteomes" id="UP001165492"/>
    </source>
</evidence>
<dbReference type="InterPro" id="IPR011831">
    <property type="entry name" value="ADP-Glc_PPase"/>
</dbReference>
<organism evidence="5 6">
    <name type="scientific">Pelosinus baikalensis</name>
    <dbReference type="NCBI Taxonomy" id="2892015"/>
    <lineage>
        <taxon>Bacteria</taxon>
        <taxon>Bacillati</taxon>
        <taxon>Bacillota</taxon>
        <taxon>Negativicutes</taxon>
        <taxon>Selenomonadales</taxon>
        <taxon>Sporomusaceae</taxon>
        <taxon>Pelosinus</taxon>
    </lineage>
</organism>
<comment type="caution">
    <text evidence="5">The sequence shown here is derived from an EMBL/GenBank/DDBJ whole genome shotgun (WGS) entry which is preliminary data.</text>
</comment>
<dbReference type="InterPro" id="IPR005835">
    <property type="entry name" value="NTP_transferase_dom"/>
</dbReference>
<protein>
    <submittedName>
        <fullName evidence="5">Glucose-1-phosphate adenylyltransferase subunit GlgD</fullName>
        <ecNumber evidence="5">2.7.7.27</ecNumber>
    </submittedName>
</protein>
<comment type="similarity">
    <text evidence="1">Belongs to the bacterial/plant glucose-1-phosphate adenylyltransferase family.</text>
</comment>
<keyword evidence="2" id="KW-0320">Glycogen biosynthesis</keyword>
<evidence type="ECO:0000259" key="3">
    <source>
        <dbReference type="Pfam" id="PF00483"/>
    </source>
</evidence>
<dbReference type="SUPFAM" id="SSF51161">
    <property type="entry name" value="Trimeric LpxA-like enzymes"/>
    <property type="match status" value="1"/>
</dbReference>
<accession>A0ABS8HTZ2</accession>
<dbReference type="PANTHER" id="PTHR43523:SF6">
    <property type="entry name" value="GLYCOGEN BIOSYNTHESIS PROTEIN GLGD"/>
    <property type="match status" value="1"/>
</dbReference>
<dbReference type="CDD" id="cd02508">
    <property type="entry name" value="ADP_Glucose_PP"/>
    <property type="match status" value="1"/>
</dbReference>
<dbReference type="SUPFAM" id="SSF53448">
    <property type="entry name" value="Nucleotide-diphospho-sugar transferases"/>
    <property type="match status" value="1"/>
</dbReference>
<dbReference type="Gene3D" id="3.90.550.10">
    <property type="entry name" value="Spore Coat Polysaccharide Biosynthesis Protein SpsA, Chain A"/>
    <property type="match status" value="1"/>
</dbReference>
<dbReference type="RefSeq" id="WP_229535760.1">
    <property type="nucleotide sequence ID" value="NZ_JAJHJB010000020.1"/>
</dbReference>
<name>A0ABS8HTZ2_9FIRM</name>
<dbReference type="Proteomes" id="UP001165492">
    <property type="component" value="Unassembled WGS sequence"/>
</dbReference>
<dbReference type="InterPro" id="IPR056818">
    <property type="entry name" value="GlmU/GlgC-like_hexapep"/>
</dbReference>
<dbReference type="Pfam" id="PF00483">
    <property type="entry name" value="NTP_transferase"/>
    <property type="match status" value="1"/>
</dbReference>
<dbReference type="EC" id="2.7.7.27" evidence="5"/>